<organism evidence="1 2">
    <name type="scientific">Caenorhabditis briggsae</name>
    <dbReference type="NCBI Taxonomy" id="6238"/>
    <lineage>
        <taxon>Eukaryota</taxon>
        <taxon>Metazoa</taxon>
        <taxon>Ecdysozoa</taxon>
        <taxon>Nematoda</taxon>
        <taxon>Chromadorea</taxon>
        <taxon>Rhabditida</taxon>
        <taxon>Rhabditina</taxon>
        <taxon>Rhabditomorpha</taxon>
        <taxon>Rhabditoidea</taxon>
        <taxon>Rhabditidae</taxon>
        <taxon>Peloderinae</taxon>
        <taxon>Caenorhabditis</taxon>
    </lineage>
</organism>
<name>A0AAE9ACP1_CAEBR</name>
<accession>A0AAE9ACP1</accession>
<protein>
    <submittedName>
        <fullName evidence="1">Uncharacterized protein</fullName>
    </submittedName>
</protein>
<dbReference type="AlphaFoldDB" id="A0AAE9ACP1"/>
<evidence type="ECO:0000313" key="1">
    <source>
        <dbReference type="EMBL" id="ULT96455.1"/>
    </source>
</evidence>
<gene>
    <name evidence="1" type="ORF">L3Y34_004800</name>
</gene>
<reference evidence="1 2" key="1">
    <citation type="submission" date="2022-05" db="EMBL/GenBank/DDBJ databases">
        <title>Chromosome-level reference genomes for two strains of Caenorhabditis briggsae: an improved platform for comparative genomics.</title>
        <authorList>
            <person name="Stevens L."/>
            <person name="Andersen E.C."/>
        </authorList>
    </citation>
    <scope>NUCLEOTIDE SEQUENCE [LARGE SCALE GENOMIC DNA]</scope>
    <source>
        <strain evidence="1">QX1410_ONT</strain>
        <tissue evidence="1">Whole-organism</tissue>
    </source>
</reference>
<sequence length="75" mass="9019">MPGRKLERFLQRVIARIFKQEDLVSNTRLLTAQLNMSTLAMEQPFLQREPSFQFLKRFKTTKKELESFRIPFGRE</sequence>
<evidence type="ECO:0000313" key="2">
    <source>
        <dbReference type="Proteomes" id="UP000827892"/>
    </source>
</evidence>
<dbReference type="Proteomes" id="UP000827892">
    <property type="component" value="Chromosome IV"/>
</dbReference>
<dbReference type="EMBL" id="CP090894">
    <property type="protein sequence ID" value="ULT96455.1"/>
    <property type="molecule type" value="Genomic_DNA"/>
</dbReference>
<proteinExistence type="predicted"/>